<organism evidence="1 2">
    <name type="scientific">Hydrogenobacter thermophilus (strain DSM 6534 / IAM 12695 / TK-6)</name>
    <dbReference type="NCBI Taxonomy" id="608538"/>
    <lineage>
        <taxon>Bacteria</taxon>
        <taxon>Pseudomonadati</taxon>
        <taxon>Aquificota</taxon>
        <taxon>Aquificia</taxon>
        <taxon>Aquificales</taxon>
        <taxon>Aquificaceae</taxon>
        <taxon>Hydrogenobacter</taxon>
    </lineage>
</organism>
<gene>
    <name evidence="1" type="ordered locus">HTH_0272</name>
</gene>
<dbReference type="RefSeq" id="WP_012962922.1">
    <property type="nucleotide sequence ID" value="NC_013799.1"/>
</dbReference>
<evidence type="ECO:0000313" key="2">
    <source>
        <dbReference type="Proteomes" id="UP000002574"/>
    </source>
</evidence>
<protein>
    <recommendedName>
        <fullName evidence="3">D-glucuronyl C5-epimerase C-terminal domain-containing protein</fullName>
    </recommendedName>
</protein>
<evidence type="ECO:0008006" key="3">
    <source>
        <dbReference type="Google" id="ProtNLM"/>
    </source>
</evidence>
<dbReference type="KEGG" id="hth:HTH_0272"/>
<evidence type="ECO:0000313" key="1">
    <source>
        <dbReference type="EMBL" id="BAI68739.1"/>
    </source>
</evidence>
<dbReference type="SUPFAM" id="SSF48208">
    <property type="entry name" value="Six-hairpin glycosidases"/>
    <property type="match status" value="1"/>
</dbReference>
<keyword evidence="2" id="KW-1185">Reference proteome</keyword>
<dbReference type="OrthoDB" id="15517at2"/>
<dbReference type="AlphaFoldDB" id="D3DFY7"/>
<dbReference type="Proteomes" id="UP000002574">
    <property type="component" value="Chromosome"/>
</dbReference>
<dbReference type="STRING" id="608538.HTH_0272"/>
<dbReference type="EMBL" id="AP011112">
    <property type="protein sequence ID" value="BAI68739.1"/>
    <property type="molecule type" value="Genomic_DNA"/>
</dbReference>
<name>D3DFY7_HYDTT</name>
<dbReference type="KEGG" id="hte:Hydth_0269"/>
<dbReference type="InterPro" id="IPR008928">
    <property type="entry name" value="6-hairpin_glycosidase_sf"/>
</dbReference>
<accession>D3DFY7</accession>
<dbReference type="eggNOG" id="COG3408">
    <property type="taxonomic scope" value="Bacteria"/>
</dbReference>
<reference evidence="1 2" key="1">
    <citation type="journal article" date="2010" name="J. Bacteriol.">
        <title>Complete genome sequence of the thermophilic, obligately chemolithoautotrophic hydrogen-oxidizing bacterium Hydrogenobacter thermophilus TK-6.</title>
        <authorList>
            <person name="Arai H."/>
            <person name="Kanbe H."/>
            <person name="Ishii M."/>
            <person name="Igarashi Y."/>
        </authorList>
    </citation>
    <scope>NUCLEOTIDE SEQUENCE [LARGE SCALE GENOMIC DNA]</scope>
    <source>
        <strain evidence="2">DSM 6534 / IAM 12695 / TK-6</strain>
    </source>
</reference>
<dbReference type="GO" id="GO:0005975">
    <property type="term" value="P:carbohydrate metabolic process"/>
    <property type="evidence" value="ECO:0007669"/>
    <property type="project" value="InterPro"/>
</dbReference>
<sequence length="266" mass="31256">MKLLLITLLFIKLSFSHPVLDIINNPYAVPYFLNLASIDLISDPSNITKVKSYMQWYLNHLNYPDRYGLTGTIYDYYITEDSEVPLYTYDSADAYSATFLFLTYLYAERTNDYHFIREKLQKLKDMAYVIAYLQDTDGLVKALPYINLKYLVDNIEDVCGLRAFSLLLWKLSDPDWHYYFVLSHNVEKAVMKNLIWHGQIAWAKLDNELFIAGNSAVYPDLYAKAVFYSFVGKPVPDEWVSRFDYFQRMVIRMVKMCRRLASNPHP</sequence>
<proteinExistence type="predicted"/>